<dbReference type="Pfam" id="PF01858">
    <property type="entry name" value="RB_A"/>
    <property type="match status" value="1"/>
</dbReference>
<name>A0A0P1AP47_PLAHL</name>
<dbReference type="STRING" id="4781.A0A0P1AP47"/>
<dbReference type="GeneID" id="36408324"/>
<dbReference type="GO" id="GO:0000785">
    <property type="term" value="C:chromatin"/>
    <property type="evidence" value="ECO:0007669"/>
    <property type="project" value="TreeGrafter"/>
</dbReference>
<dbReference type="Pfam" id="PF01857">
    <property type="entry name" value="RB_B"/>
    <property type="match status" value="1"/>
</dbReference>
<dbReference type="AlphaFoldDB" id="A0A0P1AP47"/>
<comment type="similarity">
    <text evidence="2">Belongs to the retinoblastoma protein (RB) family.</text>
</comment>
<dbReference type="InterPro" id="IPR028309">
    <property type="entry name" value="RB_fam"/>
</dbReference>
<evidence type="ECO:0000256" key="2">
    <source>
        <dbReference type="ARBA" id="ARBA00009475"/>
    </source>
</evidence>
<reference evidence="13" key="1">
    <citation type="submission" date="2014-09" db="EMBL/GenBank/DDBJ databases">
        <authorList>
            <person name="Sharma Rahul"/>
            <person name="Thines Marco"/>
        </authorList>
    </citation>
    <scope>NUCLEOTIDE SEQUENCE [LARGE SCALE GENOMIC DNA]</scope>
</reference>
<dbReference type="Gene3D" id="1.10.472.10">
    <property type="entry name" value="Cyclin-like"/>
    <property type="match status" value="2"/>
</dbReference>
<keyword evidence="13" id="KW-1185">Reference proteome</keyword>
<evidence type="ECO:0000313" key="13">
    <source>
        <dbReference type="Proteomes" id="UP000054928"/>
    </source>
</evidence>
<dbReference type="OrthoDB" id="844594at2759"/>
<dbReference type="InterPro" id="IPR002719">
    <property type="entry name" value="RB_B"/>
</dbReference>
<dbReference type="SUPFAM" id="SSF47954">
    <property type="entry name" value="Cyclin-like"/>
    <property type="match status" value="2"/>
</dbReference>
<dbReference type="InterPro" id="IPR015030">
    <property type="entry name" value="RB_C"/>
</dbReference>
<dbReference type="GO" id="GO:0005667">
    <property type="term" value="C:transcription regulator complex"/>
    <property type="evidence" value="ECO:0007669"/>
    <property type="project" value="TreeGrafter"/>
</dbReference>
<dbReference type="GO" id="GO:0005634">
    <property type="term" value="C:nucleus"/>
    <property type="evidence" value="ECO:0007669"/>
    <property type="project" value="UniProtKB-SubCell"/>
</dbReference>
<sequence>MAGTLSRFFKSASSSGAFASIYNNVQLLQTSQKLYDQILPSAATIGVDESNTRSKESEPDKIWALVAIVATGMTQEIKLEQAETEQELTDSKTTLNWHLVQLLAEADVGLQEFLLYLTSLFNRLLLEPELITATTLLKEDFTIATLLFEKYRMLWEKFVPKSKKSLSTSDPEPESDDSQQREQKACTRHQNLFESGWLLFILAKRRLGAHYSGLGQLYNLLLATLHLVIANAQASQATIEMEVAAALSAMGALGADNASPLKTAAGVKTSAQICEALCSVPKVNSTDVFRASEHLGLVLVQLREENVLQIEAGKQPILSMTLFADNVLEANVTRLYERYEKDYLDGCGKLDERFYLDKRIRCIIMGRNGAHKENEHDSLSLCGTESNGNCSTSRSAILSPVRRNMHARRQEKKNGIGSSISMTRGVMTPPRHRQLPYGTNSPLIHSWQWQGSPRNVRLIAPSLSPCPSPSSIQSPVTTAVEINNLVREVLSSTMLTPVTPQLRQFFADCVVDPTERITRVLNEHSDLLLAARNASQVTSGNVPSTATMVLDFEQDSTTNEIGSEKNAFSSSGLDDTLKRIKNLTIVLFYRVLEPLLLSERKRLRTTDFSKLLNNEVFLAALFACSAEVVLKAHSLITISYPFLLEHLHVNVFHFVTTSESFVKYAPKLPSALKKHMSDVKNHILDSVVWKSSSALYQLLPQSKDRSSDLNTSCMTDSSNKVAPIAYAPVLRLFFRMVFSRAASRIYQYCNLLNLDATDQSHIWTVVKECISSHQYLLQNRHLDLIVLCSIYGVCKVSRGPNVSKAAATVSFKKLLACHKQLSRQTSTDSKSIVGTQFVSSRTGEGVTYGIPLENASLKGDIIKFYNRCFITPMKVFILQFQCHESQMAAADAIVANASSASQALPPGFMIRREGTMGLTALTSDAESISCAASDAVRKFFEPQIPSTGTIHDTSKFAPSTPPHSLHRQSSPFLYSPAATALQMFTTAEVQTLPVSIYQTSPMRVKSSNIFMSPLQQVRLDRRSDLTPRSHALYAIGESPARNLALINRAVNTAPANLRRVRAPNLVMDSDTEQDSTRVLSNSYSLLRSTKPNRLQITLNTLSIIRFVCAKFKIE</sequence>
<evidence type="ECO:0000256" key="4">
    <source>
        <dbReference type="ARBA" id="ARBA00023015"/>
    </source>
</evidence>
<dbReference type="Gene3D" id="1.10.472.140">
    <property type="match status" value="1"/>
</dbReference>
<evidence type="ECO:0000259" key="9">
    <source>
        <dbReference type="SMART" id="SM01367"/>
    </source>
</evidence>
<dbReference type="GO" id="GO:2000134">
    <property type="term" value="P:negative regulation of G1/S transition of mitotic cell cycle"/>
    <property type="evidence" value="ECO:0007669"/>
    <property type="project" value="TreeGrafter"/>
</dbReference>
<protein>
    <submittedName>
        <fullName evidence="12">Retinoblastoma-associated protein</fullName>
    </submittedName>
</protein>
<evidence type="ECO:0000256" key="7">
    <source>
        <dbReference type="ARBA" id="ARBA00023306"/>
    </source>
</evidence>
<comment type="subcellular location">
    <subcellularLocation>
        <location evidence="1">Nucleus</location>
    </subcellularLocation>
</comment>
<accession>A0A0P1AP47</accession>
<feature type="region of interest" description="Disordered" evidence="8">
    <location>
        <begin position="163"/>
        <end position="185"/>
    </location>
</feature>
<proteinExistence type="inferred from homology"/>
<evidence type="ECO:0000259" key="11">
    <source>
        <dbReference type="SMART" id="SM01369"/>
    </source>
</evidence>
<dbReference type="Proteomes" id="UP000054928">
    <property type="component" value="Unassembled WGS sequence"/>
</dbReference>
<dbReference type="Pfam" id="PF11934">
    <property type="entry name" value="DUF3452"/>
    <property type="match status" value="1"/>
</dbReference>
<dbReference type="GO" id="GO:0006357">
    <property type="term" value="P:regulation of transcription by RNA polymerase II"/>
    <property type="evidence" value="ECO:0007669"/>
    <property type="project" value="InterPro"/>
</dbReference>
<feature type="domain" description="Retinoblastoma-associated protein A-box" evidence="10">
    <location>
        <begin position="474"/>
        <end position="699"/>
    </location>
</feature>
<evidence type="ECO:0000313" key="12">
    <source>
        <dbReference type="EMBL" id="CEG43045.1"/>
    </source>
</evidence>
<dbReference type="InterPro" id="IPR024599">
    <property type="entry name" value="RB_N"/>
</dbReference>
<dbReference type="OMA" id="FYNRCYI"/>
<dbReference type="Pfam" id="PF08934">
    <property type="entry name" value="Rb_C"/>
    <property type="match status" value="1"/>
</dbReference>
<feature type="domain" description="Retinoblastoma-associated protein C-terminal" evidence="11">
    <location>
        <begin position="981"/>
        <end position="1093"/>
    </location>
</feature>
<keyword evidence="6" id="KW-0539">Nucleus</keyword>
<keyword evidence="4" id="KW-0805">Transcription regulation</keyword>
<keyword evidence="7" id="KW-0131">Cell cycle</keyword>
<dbReference type="SMART" id="SM01369">
    <property type="entry name" value="Rb_C"/>
    <property type="match status" value="1"/>
</dbReference>
<dbReference type="SMART" id="SM01368">
    <property type="entry name" value="RB_A"/>
    <property type="match status" value="1"/>
</dbReference>
<keyword evidence="5" id="KW-0804">Transcription</keyword>
<evidence type="ECO:0000256" key="3">
    <source>
        <dbReference type="ARBA" id="ARBA00022491"/>
    </source>
</evidence>
<keyword evidence="3" id="KW-0678">Repressor</keyword>
<evidence type="ECO:0000256" key="6">
    <source>
        <dbReference type="ARBA" id="ARBA00023242"/>
    </source>
</evidence>
<evidence type="ECO:0000256" key="5">
    <source>
        <dbReference type="ARBA" id="ARBA00023163"/>
    </source>
</evidence>
<dbReference type="RefSeq" id="XP_024579414.1">
    <property type="nucleotide sequence ID" value="XM_024728993.1"/>
</dbReference>
<dbReference type="InterPro" id="IPR036915">
    <property type="entry name" value="Cyclin-like_sf"/>
</dbReference>
<organism evidence="12 13">
    <name type="scientific">Plasmopara halstedii</name>
    <name type="common">Downy mildew of sunflower</name>
    <dbReference type="NCBI Taxonomy" id="4781"/>
    <lineage>
        <taxon>Eukaryota</taxon>
        <taxon>Sar</taxon>
        <taxon>Stramenopiles</taxon>
        <taxon>Oomycota</taxon>
        <taxon>Peronosporomycetes</taxon>
        <taxon>Peronosporales</taxon>
        <taxon>Peronosporaceae</taxon>
        <taxon>Plasmopara</taxon>
    </lineage>
</organism>
<dbReference type="InterPro" id="IPR002720">
    <property type="entry name" value="RB_A"/>
</dbReference>
<dbReference type="SMART" id="SM01367">
    <property type="entry name" value="DUF3452"/>
    <property type="match status" value="1"/>
</dbReference>
<dbReference type="GO" id="GO:0000977">
    <property type="term" value="F:RNA polymerase II transcription regulatory region sequence-specific DNA binding"/>
    <property type="evidence" value="ECO:0007669"/>
    <property type="project" value="TreeGrafter"/>
</dbReference>
<dbReference type="PANTHER" id="PTHR13742:SF17">
    <property type="entry name" value="RE32990P-RELATED"/>
    <property type="match status" value="1"/>
</dbReference>
<evidence type="ECO:0000256" key="1">
    <source>
        <dbReference type="ARBA" id="ARBA00004123"/>
    </source>
</evidence>
<dbReference type="EMBL" id="CCYD01000653">
    <property type="protein sequence ID" value="CEG43045.1"/>
    <property type="molecule type" value="Genomic_DNA"/>
</dbReference>
<feature type="domain" description="Retinoblastoma-associated protein N-terminal" evidence="9">
    <location>
        <begin position="80"/>
        <end position="231"/>
    </location>
</feature>
<dbReference type="PANTHER" id="PTHR13742">
    <property type="entry name" value="RETINOBLASTOMA-ASSOCIATED PROTEIN RB -RELATED"/>
    <property type="match status" value="1"/>
</dbReference>
<feature type="region of interest" description="Disordered" evidence="8">
    <location>
        <begin position="404"/>
        <end position="430"/>
    </location>
</feature>
<evidence type="ECO:0000259" key="10">
    <source>
        <dbReference type="SMART" id="SM01368"/>
    </source>
</evidence>
<dbReference type="GO" id="GO:0030154">
    <property type="term" value="P:cell differentiation"/>
    <property type="evidence" value="ECO:0007669"/>
    <property type="project" value="TreeGrafter"/>
</dbReference>
<evidence type="ECO:0000256" key="8">
    <source>
        <dbReference type="SAM" id="MobiDB-lite"/>
    </source>
</evidence>